<organism evidence="6 7">
    <name type="scientific">Flavivirga spongiicola</name>
    <dbReference type="NCBI Taxonomy" id="421621"/>
    <lineage>
        <taxon>Bacteria</taxon>
        <taxon>Pseudomonadati</taxon>
        <taxon>Bacteroidota</taxon>
        <taxon>Flavobacteriia</taxon>
        <taxon>Flavobacteriales</taxon>
        <taxon>Flavobacteriaceae</taxon>
        <taxon>Flavivirga</taxon>
    </lineage>
</organism>
<keyword evidence="2 4" id="KW-0732">Signal</keyword>
<dbReference type="InterPro" id="IPR002884">
    <property type="entry name" value="P_dom"/>
</dbReference>
<evidence type="ECO:0000256" key="2">
    <source>
        <dbReference type="ARBA" id="ARBA00022729"/>
    </source>
</evidence>
<evidence type="ECO:0000256" key="3">
    <source>
        <dbReference type="ARBA" id="ARBA00022801"/>
    </source>
</evidence>
<keyword evidence="3" id="KW-0378">Hydrolase</keyword>
<dbReference type="NCBIfam" id="TIGR04183">
    <property type="entry name" value="Por_Secre_tail"/>
    <property type="match status" value="1"/>
</dbReference>
<dbReference type="PROSITE" id="PS51829">
    <property type="entry name" value="P_HOMO_B"/>
    <property type="match status" value="1"/>
</dbReference>
<dbReference type="Pfam" id="PF01483">
    <property type="entry name" value="P_proprotein"/>
    <property type="match status" value="1"/>
</dbReference>
<sequence length="911" mass="98795">MKQPFSSFTSFFVFLFFFTQNITAQNQQSIWVKTSKEKAYQGKKTSQKAGSDKINYYQLNINNLKKALTKSPKTKSKTTSDVIINFPNSEGGFEAFRIIQASIMEPSFQLKHPEIRTYEGVSVSNPSSKIRLSITPQGLHTMLLSTDKSTEFIDPISYGNSNYKVYKKTDLKGLKKDFICHYIDDLTASENLSEKAASMINANDGLLRTYDLALASTVEYSNYHINLAPVPPVTDSEKKAVVLAAMVVTMNRVNGIFKNDLSLTMNLIDNTSIIFLNEPDGYTNNDGEDMLDENQSIIDAAIGAGNYDIGHVFSTGGGGVAILNSPCVDANKAKGVTGLANPIGDIFDIEFVAHEMGHQFGAPHTWSSSNGSCTSGQWSSTNSYEPGSGSTIMGYAGICSPGNVQANGDDYFHQKSLQMIWANINSGNSSTCVTTTSTGNSTPTADAGNNYTIPISTPYKLTGASTDVDGTGTHTYTWEQYDLATSHGATYSESSLTGPLVRSFKGTSNTSRYIPKLSDLISSGGSTTWEKLASVSRAINFQLTVRDNDTRGGQTATDNMVVTTNTGGGPFLVTSQNTSSISYPVNSTQTITWDIANTTLAPISTSLVNIRLSTDGGLTYPTLLSSNTNNDGTEDVTLPVGVSAPYSRIMVEAVGNIFFAINSTDFSIGYTITTTCNQQFSSNSNLNLSILDNQQVSNIINVPASGTVNSVKVNVDVTHSFISDLTVTLTHPNTTTNTAVWNKNCFIGAGYENFDITFEDNTNTIVCGNNITGTYTPENSLNIFKGLGSSGNWTLTIADGENGDQGTFNDWYVEFCITTEATLSTHEFSFENFKIFPNPNKGKFTINFNASISNKINIDVHDLRGRTIFKNSYKGTGHFNKIISLNNVQSGMYILNVSDGIKKSTRKIIVE</sequence>
<feature type="signal peptide" evidence="4">
    <location>
        <begin position="1"/>
        <end position="24"/>
    </location>
</feature>
<feature type="chain" id="PRO_5046669624" evidence="4">
    <location>
        <begin position="25"/>
        <end position="911"/>
    </location>
</feature>
<dbReference type="Proteomes" id="UP001337305">
    <property type="component" value="Unassembled WGS sequence"/>
</dbReference>
<dbReference type="SUPFAM" id="SSF55486">
    <property type="entry name" value="Metalloproteases ('zincins'), catalytic domain"/>
    <property type="match status" value="1"/>
</dbReference>
<accession>A0ABU7XUU9</accession>
<evidence type="ECO:0000256" key="1">
    <source>
        <dbReference type="ARBA" id="ARBA00022670"/>
    </source>
</evidence>
<evidence type="ECO:0000313" key="6">
    <source>
        <dbReference type="EMBL" id="MEF3834161.1"/>
    </source>
</evidence>
<keyword evidence="1" id="KW-0645">Protease</keyword>
<evidence type="ECO:0000313" key="7">
    <source>
        <dbReference type="Proteomes" id="UP001337305"/>
    </source>
</evidence>
<comment type="caution">
    <text evidence="6">The sequence shown here is derived from an EMBL/GenBank/DDBJ whole genome shotgun (WGS) entry which is preliminary data.</text>
</comment>
<keyword evidence="7" id="KW-1185">Reference proteome</keyword>
<proteinExistence type="predicted"/>
<name>A0ABU7XUU9_9FLAO</name>
<dbReference type="Gene3D" id="3.40.390.10">
    <property type="entry name" value="Collagenase (Catalytic Domain)"/>
    <property type="match status" value="1"/>
</dbReference>
<dbReference type="InterPro" id="IPR026444">
    <property type="entry name" value="Secre_tail"/>
</dbReference>
<dbReference type="Pfam" id="PF13583">
    <property type="entry name" value="Reprolysin_4"/>
    <property type="match status" value="1"/>
</dbReference>
<dbReference type="EMBL" id="JAODOP010000004">
    <property type="protein sequence ID" value="MEF3834161.1"/>
    <property type="molecule type" value="Genomic_DNA"/>
</dbReference>
<dbReference type="SUPFAM" id="SSF49785">
    <property type="entry name" value="Galactose-binding domain-like"/>
    <property type="match status" value="1"/>
</dbReference>
<gene>
    <name evidence="6" type="ORF">N1F79_13570</name>
</gene>
<feature type="domain" description="P/Homo B" evidence="5">
    <location>
        <begin position="675"/>
        <end position="822"/>
    </location>
</feature>
<dbReference type="InterPro" id="IPR024079">
    <property type="entry name" value="MetalloPept_cat_dom_sf"/>
</dbReference>
<dbReference type="Pfam" id="PF18962">
    <property type="entry name" value="Por_Secre_tail"/>
    <property type="match status" value="1"/>
</dbReference>
<dbReference type="Gene3D" id="2.60.120.260">
    <property type="entry name" value="Galactose-binding domain-like"/>
    <property type="match status" value="1"/>
</dbReference>
<evidence type="ECO:0000259" key="5">
    <source>
        <dbReference type="PROSITE" id="PS51829"/>
    </source>
</evidence>
<dbReference type="InterPro" id="IPR008979">
    <property type="entry name" value="Galactose-bd-like_sf"/>
</dbReference>
<evidence type="ECO:0000256" key="4">
    <source>
        <dbReference type="SAM" id="SignalP"/>
    </source>
</evidence>
<dbReference type="RefSeq" id="WP_303306495.1">
    <property type="nucleotide sequence ID" value="NZ_JAODOP010000004.1"/>
</dbReference>
<protein>
    <submittedName>
        <fullName evidence="6">M12 family metallo-peptidase</fullName>
    </submittedName>
</protein>
<reference evidence="6 7" key="1">
    <citation type="submission" date="2022-09" db="EMBL/GenBank/DDBJ databases">
        <title>Genome sequencing of Flavivirga sp. MEBiC05379.</title>
        <authorList>
            <person name="Oh H.-M."/>
            <person name="Kwon K.K."/>
            <person name="Park M.J."/>
            <person name="Yang S.-H."/>
        </authorList>
    </citation>
    <scope>NUCLEOTIDE SEQUENCE [LARGE SCALE GENOMIC DNA]</scope>
    <source>
        <strain evidence="6 7">MEBiC05379</strain>
    </source>
</reference>